<feature type="region of interest" description="Disordered" evidence="1">
    <location>
        <begin position="40"/>
        <end position="101"/>
    </location>
</feature>
<evidence type="ECO:0000256" key="1">
    <source>
        <dbReference type="SAM" id="MobiDB-lite"/>
    </source>
</evidence>
<gene>
    <name evidence="2" type="ORF">GCM10009533_08000</name>
</gene>
<accession>A0ABP3M2V5</accession>
<evidence type="ECO:0008006" key="4">
    <source>
        <dbReference type="Google" id="ProtNLM"/>
    </source>
</evidence>
<reference evidence="3" key="1">
    <citation type="journal article" date="2019" name="Int. J. Syst. Evol. Microbiol.">
        <title>The Global Catalogue of Microorganisms (GCM) 10K type strain sequencing project: providing services to taxonomists for standard genome sequencing and annotation.</title>
        <authorList>
            <consortium name="The Broad Institute Genomics Platform"/>
            <consortium name="The Broad Institute Genome Sequencing Center for Infectious Disease"/>
            <person name="Wu L."/>
            <person name="Ma J."/>
        </authorList>
    </citation>
    <scope>NUCLEOTIDE SEQUENCE [LARGE SCALE GENOMIC DNA]</scope>
    <source>
        <strain evidence="3">JCM 10303</strain>
    </source>
</reference>
<sequence length="101" mass="11221">MRLRIKLLLAKLVAAVLGRWRTTKLALRLGSRRVARGVRSASSKVGSGLGGAVRAAPARGRSFVRSTGSSFTALNQRRRKRSARASRRRMRFRPHLRGRAT</sequence>
<feature type="compositionally biased region" description="Polar residues" evidence="1">
    <location>
        <begin position="64"/>
        <end position="75"/>
    </location>
</feature>
<evidence type="ECO:0000313" key="2">
    <source>
        <dbReference type="EMBL" id="GAA0511523.1"/>
    </source>
</evidence>
<name>A0ABP3M2V5_SACER</name>
<keyword evidence="3" id="KW-1185">Reference proteome</keyword>
<comment type="caution">
    <text evidence="2">The sequence shown here is derived from an EMBL/GenBank/DDBJ whole genome shotgun (WGS) entry which is preliminary data.</text>
</comment>
<feature type="compositionally biased region" description="Low complexity" evidence="1">
    <location>
        <begin position="52"/>
        <end position="61"/>
    </location>
</feature>
<feature type="compositionally biased region" description="Basic residues" evidence="1">
    <location>
        <begin position="76"/>
        <end position="101"/>
    </location>
</feature>
<evidence type="ECO:0000313" key="3">
    <source>
        <dbReference type="Proteomes" id="UP001500729"/>
    </source>
</evidence>
<dbReference type="RefSeq" id="WP_009949566.1">
    <property type="nucleotide sequence ID" value="NZ_BAAAGS010000003.1"/>
</dbReference>
<proteinExistence type="predicted"/>
<dbReference type="Proteomes" id="UP001500729">
    <property type="component" value="Unassembled WGS sequence"/>
</dbReference>
<dbReference type="EMBL" id="BAAAGS010000003">
    <property type="protein sequence ID" value="GAA0511523.1"/>
    <property type="molecule type" value="Genomic_DNA"/>
</dbReference>
<organism evidence="2 3">
    <name type="scientific">Saccharopolyspora erythraea</name>
    <name type="common">Streptomyces erythraeus</name>
    <dbReference type="NCBI Taxonomy" id="1836"/>
    <lineage>
        <taxon>Bacteria</taxon>
        <taxon>Bacillati</taxon>
        <taxon>Actinomycetota</taxon>
        <taxon>Actinomycetes</taxon>
        <taxon>Pseudonocardiales</taxon>
        <taxon>Pseudonocardiaceae</taxon>
        <taxon>Saccharopolyspora</taxon>
    </lineage>
</organism>
<protein>
    <recommendedName>
        <fullName evidence="4">Secreted protein</fullName>
    </recommendedName>
</protein>